<sequence>MTVKKIWLFCLILTAIGLSLIIPPSADARIAPCPSRPLFLRTPLECQMAIGDLHPTQPVVGKYQVQYQVAFLKVIERGESSKYATVEDYVNQRTVPVVLGPNNQFYMVDSHHTMSSIWEYYQGDPNIRVNIEIIQDWRNRPDFWSAMQAQNYTYLGTPGNQINPENLPRNLGELKNDPYRAAVGMALYWGFFERPKGEKIFFYQFKLADCLKEFGLTLPEEINRSHVYQTLAMIHDPQYTYENSSACTIPPPKELSLEAIAQQNER</sequence>
<dbReference type="EMBL" id="JAQOSO010000028">
    <property type="protein sequence ID" value="MDJ1173700.1"/>
    <property type="molecule type" value="Genomic_DNA"/>
</dbReference>
<proteinExistence type="predicted"/>
<dbReference type="Proteomes" id="UP001235849">
    <property type="component" value="Unassembled WGS sequence"/>
</dbReference>
<dbReference type="InterPro" id="IPR036086">
    <property type="entry name" value="ParB/Sulfiredoxin_sf"/>
</dbReference>
<dbReference type="RefSeq" id="WP_283766051.1">
    <property type="nucleotide sequence ID" value="NZ_JAQOSO010000028.1"/>
</dbReference>
<accession>A0ABT7B3E3</accession>
<dbReference type="Pfam" id="PF08857">
    <property type="entry name" value="ParBc_2"/>
    <property type="match status" value="1"/>
</dbReference>
<organism evidence="1 2">
    <name type="scientific">Roseofilum capinflatum BLCC-M114</name>
    <dbReference type="NCBI Taxonomy" id="3022440"/>
    <lineage>
        <taxon>Bacteria</taxon>
        <taxon>Bacillati</taxon>
        <taxon>Cyanobacteriota</taxon>
        <taxon>Cyanophyceae</taxon>
        <taxon>Desertifilales</taxon>
        <taxon>Desertifilaceae</taxon>
        <taxon>Roseofilum</taxon>
        <taxon>Roseofilum capinflatum</taxon>
    </lineage>
</organism>
<dbReference type="Gene3D" id="3.90.1530.10">
    <property type="entry name" value="Conserved hypothetical protein from pyrococcus furiosus pfu- 392566-001, ParB domain"/>
    <property type="match status" value="1"/>
</dbReference>
<keyword evidence="2" id="KW-1185">Reference proteome</keyword>
<evidence type="ECO:0000313" key="1">
    <source>
        <dbReference type="EMBL" id="MDJ1173700.1"/>
    </source>
</evidence>
<dbReference type="SUPFAM" id="SSF110849">
    <property type="entry name" value="ParB/Sulfiredoxin"/>
    <property type="match status" value="1"/>
</dbReference>
<dbReference type="CDD" id="cd16390">
    <property type="entry name" value="ParB_N_Srx_like"/>
    <property type="match status" value="1"/>
</dbReference>
<evidence type="ECO:0000313" key="2">
    <source>
        <dbReference type="Proteomes" id="UP001235849"/>
    </source>
</evidence>
<protein>
    <submittedName>
        <fullName evidence="1">ParB/Srx family N-terminal domain-containing protein</fullName>
    </submittedName>
</protein>
<dbReference type="InterPro" id="IPR014956">
    <property type="entry name" value="ParBc_2"/>
</dbReference>
<reference evidence="1 2" key="1">
    <citation type="submission" date="2023-01" db="EMBL/GenBank/DDBJ databases">
        <title>Novel diversity within Roseofilum (Cyanobacteria; Desertifilaceae) from marine benthic mats with descriptions of four novel species.</title>
        <authorList>
            <person name="Wang Y."/>
            <person name="Berthold D.E."/>
            <person name="Hu J."/>
            <person name="Lefler F.W."/>
            <person name="Laughinghouse H.D. IV."/>
        </authorList>
    </citation>
    <scope>NUCLEOTIDE SEQUENCE [LARGE SCALE GENOMIC DNA]</scope>
    <source>
        <strain evidence="1 2">BLCC-M114</strain>
    </source>
</reference>
<name>A0ABT7B3E3_9CYAN</name>
<comment type="caution">
    <text evidence="1">The sequence shown here is derived from an EMBL/GenBank/DDBJ whole genome shotgun (WGS) entry which is preliminary data.</text>
</comment>
<gene>
    <name evidence="1" type="ORF">PMG25_06300</name>
</gene>